<reference evidence="1" key="1">
    <citation type="journal article" date="2022" name="Int. J. Mol. Sci.">
        <title>Draft Genome of Tanacetum Coccineum: Genomic Comparison of Closely Related Tanacetum-Family Plants.</title>
        <authorList>
            <person name="Yamashiro T."/>
            <person name="Shiraishi A."/>
            <person name="Nakayama K."/>
            <person name="Satake H."/>
        </authorList>
    </citation>
    <scope>NUCLEOTIDE SEQUENCE</scope>
</reference>
<name>A0ABQ5I2N8_9ASTR</name>
<proteinExistence type="predicted"/>
<sequence>MNIDELQKFSDATFKRVLKKISAINVEARHGFKDPPLIDKDKELMVLFEEEIEEWLKYRRQMRRWESFVNGRPIRELNPSDLPTPTLQHIGFWSCLRPTNQIPGVGAMWKHGSSGENDDDHMSRVCTLYAAQRKSVRFKHGVLGLLFE</sequence>
<accession>A0ABQ5I2N8</accession>
<organism evidence="1 2">
    <name type="scientific">Tanacetum coccineum</name>
    <dbReference type="NCBI Taxonomy" id="301880"/>
    <lineage>
        <taxon>Eukaryota</taxon>
        <taxon>Viridiplantae</taxon>
        <taxon>Streptophyta</taxon>
        <taxon>Embryophyta</taxon>
        <taxon>Tracheophyta</taxon>
        <taxon>Spermatophyta</taxon>
        <taxon>Magnoliopsida</taxon>
        <taxon>eudicotyledons</taxon>
        <taxon>Gunneridae</taxon>
        <taxon>Pentapetalae</taxon>
        <taxon>asterids</taxon>
        <taxon>campanulids</taxon>
        <taxon>Asterales</taxon>
        <taxon>Asteraceae</taxon>
        <taxon>Asteroideae</taxon>
        <taxon>Anthemideae</taxon>
        <taxon>Anthemidinae</taxon>
        <taxon>Tanacetum</taxon>
    </lineage>
</organism>
<evidence type="ECO:0000313" key="1">
    <source>
        <dbReference type="EMBL" id="GJT94318.1"/>
    </source>
</evidence>
<protein>
    <submittedName>
        <fullName evidence="1">Uncharacterized protein</fullName>
    </submittedName>
</protein>
<dbReference type="EMBL" id="BQNB010020285">
    <property type="protein sequence ID" value="GJT94318.1"/>
    <property type="molecule type" value="Genomic_DNA"/>
</dbReference>
<evidence type="ECO:0000313" key="2">
    <source>
        <dbReference type="Proteomes" id="UP001151760"/>
    </source>
</evidence>
<dbReference type="Proteomes" id="UP001151760">
    <property type="component" value="Unassembled WGS sequence"/>
</dbReference>
<comment type="caution">
    <text evidence="1">The sequence shown here is derived from an EMBL/GenBank/DDBJ whole genome shotgun (WGS) entry which is preliminary data.</text>
</comment>
<keyword evidence="2" id="KW-1185">Reference proteome</keyword>
<gene>
    <name evidence="1" type="ORF">Tco_1083163</name>
</gene>
<reference evidence="1" key="2">
    <citation type="submission" date="2022-01" db="EMBL/GenBank/DDBJ databases">
        <authorList>
            <person name="Yamashiro T."/>
            <person name="Shiraishi A."/>
            <person name="Satake H."/>
            <person name="Nakayama K."/>
        </authorList>
    </citation>
    <scope>NUCLEOTIDE SEQUENCE</scope>
</reference>